<evidence type="ECO:0000313" key="8">
    <source>
        <dbReference type="EMBL" id="RAV17660.1"/>
    </source>
</evidence>
<sequence length="535" mass="60455">MKKWIIMPMCILLSMTLILAGCSKGENEAGGSSTTPSATQGSGTENKEIEPKPGGLPLSKELAELKIATVDNYYSPKSYTQNLPVWQEITKRTNVKVAWNVFPAAQTQTVLDTMFAAGSNLPDIAFPVNDQYKLYKAGLIHDLKPFIEQFAPNIKKYFKEMPVVEALITEPTGEILQLPQVAMTGDYLPTYLIREDWLTKVGKTYPKTIVELIDVLKTFRDEDPNGNGVKDEIPMALAPGFINLLASSFDVHPNYSFYPNAQGKIEYVPITDKYKVFLDFLNMLYREKLLDPSFASQTNDKFVSMINGDLAGVTVHYIANMRNWGIDKWSGFVYPKGPEGTQYVERIPPISGSAVITKQSKNPQLAMKFLDYIMASEDGKLLANYGLEGVTYKLENNKPVILDSVLKPSSDNPDPFRAIGSGWNLPRIQLKETVDAAVPEKVKKLNDEMNKYLVDSYPATEIPVTEEERELFNKGWSDMQTYQSEMMIKFIMGKADLKKDWDDYVKKLKDLGIEKKVQIEQTKYERFNDIIQKNK</sequence>
<dbReference type="EMBL" id="QMFB01000018">
    <property type="protein sequence ID" value="RAV17660.1"/>
    <property type="molecule type" value="Genomic_DNA"/>
</dbReference>
<evidence type="ECO:0000256" key="6">
    <source>
        <dbReference type="SAM" id="MobiDB-lite"/>
    </source>
</evidence>
<keyword evidence="5" id="KW-0449">Lipoprotein</keyword>
<comment type="caution">
    <text evidence="8">The sequence shown here is derived from an EMBL/GenBank/DDBJ whole genome shotgun (WGS) entry which is preliminary data.</text>
</comment>
<dbReference type="AlphaFoldDB" id="A0A329MCS5"/>
<evidence type="ECO:0000313" key="9">
    <source>
        <dbReference type="Proteomes" id="UP000250369"/>
    </source>
</evidence>
<evidence type="ECO:0000256" key="4">
    <source>
        <dbReference type="ARBA" id="ARBA00023139"/>
    </source>
</evidence>
<proteinExistence type="predicted"/>
<protein>
    <recommendedName>
        <fullName evidence="10">ABC transporter substrate-binding protein</fullName>
    </recommendedName>
</protein>
<dbReference type="PROSITE" id="PS51257">
    <property type="entry name" value="PROKAR_LIPOPROTEIN"/>
    <property type="match status" value="1"/>
</dbReference>
<evidence type="ECO:0000256" key="2">
    <source>
        <dbReference type="ARBA" id="ARBA00022729"/>
    </source>
</evidence>
<dbReference type="Proteomes" id="UP000250369">
    <property type="component" value="Unassembled WGS sequence"/>
</dbReference>
<dbReference type="InterPro" id="IPR006059">
    <property type="entry name" value="SBP"/>
</dbReference>
<feature type="region of interest" description="Disordered" evidence="6">
    <location>
        <begin position="26"/>
        <end position="56"/>
    </location>
</feature>
<dbReference type="PANTHER" id="PTHR43649">
    <property type="entry name" value="ARABINOSE-BINDING PROTEIN-RELATED"/>
    <property type="match status" value="1"/>
</dbReference>
<organism evidence="8 9">
    <name type="scientific">Paenibacillus contaminans</name>
    <dbReference type="NCBI Taxonomy" id="450362"/>
    <lineage>
        <taxon>Bacteria</taxon>
        <taxon>Bacillati</taxon>
        <taxon>Bacillota</taxon>
        <taxon>Bacilli</taxon>
        <taxon>Bacillales</taxon>
        <taxon>Paenibacillaceae</taxon>
        <taxon>Paenibacillus</taxon>
    </lineage>
</organism>
<evidence type="ECO:0008006" key="10">
    <source>
        <dbReference type="Google" id="ProtNLM"/>
    </source>
</evidence>
<feature type="chain" id="PRO_5038420156" description="ABC transporter substrate-binding protein" evidence="7">
    <location>
        <begin position="21"/>
        <end position="535"/>
    </location>
</feature>
<dbReference type="SUPFAM" id="SSF53850">
    <property type="entry name" value="Periplasmic binding protein-like II"/>
    <property type="match status" value="1"/>
</dbReference>
<name>A0A329MCS5_9BACL</name>
<dbReference type="RefSeq" id="WP_113034025.1">
    <property type="nucleotide sequence ID" value="NZ_QMFB01000018.1"/>
</dbReference>
<keyword evidence="3" id="KW-0472">Membrane</keyword>
<dbReference type="InterPro" id="IPR050490">
    <property type="entry name" value="Bact_solute-bd_prot1"/>
</dbReference>
<feature type="compositionally biased region" description="Polar residues" evidence="6">
    <location>
        <begin position="30"/>
        <end position="44"/>
    </location>
</feature>
<evidence type="ECO:0000256" key="1">
    <source>
        <dbReference type="ARBA" id="ARBA00022475"/>
    </source>
</evidence>
<evidence type="ECO:0000256" key="3">
    <source>
        <dbReference type="ARBA" id="ARBA00023136"/>
    </source>
</evidence>
<keyword evidence="2 7" id="KW-0732">Signal</keyword>
<reference evidence="8 9" key="1">
    <citation type="journal article" date="2009" name="Int. J. Syst. Evol. Microbiol.">
        <title>Paenibacillus contaminans sp. nov., isolated from a contaminated laboratory plate.</title>
        <authorList>
            <person name="Chou J.H."/>
            <person name="Lee J.H."/>
            <person name="Lin M.C."/>
            <person name="Chang P.S."/>
            <person name="Arun A.B."/>
            <person name="Young C.C."/>
            <person name="Chen W.M."/>
        </authorList>
    </citation>
    <scope>NUCLEOTIDE SEQUENCE [LARGE SCALE GENOMIC DNA]</scope>
    <source>
        <strain evidence="8 9">CKOBP-6</strain>
    </source>
</reference>
<gene>
    <name evidence="8" type="ORF">DQG23_26370</name>
</gene>
<evidence type="ECO:0000256" key="5">
    <source>
        <dbReference type="ARBA" id="ARBA00023288"/>
    </source>
</evidence>
<dbReference type="PANTHER" id="PTHR43649:SF33">
    <property type="entry name" value="POLYGALACTURONAN_RHAMNOGALACTURONAN-BINDING PROTEIN YTCQ"/>
    <property type="match status" value="1"/>
</dbReference>
<evidence type="ECO:0000256" key="7">
    <source>
        <dbReference type="SAM" id="SignalP"/>
    </source>
</evidence>
<dbReference type="Gene3D" id="3.40.190.10">
    <property type="entry name" value="Periplasmic binding protein-like II"/>
    <property type="match status" value="2"/>
</dbReference>
<accession>A0A329MCS5</accession>
<keyword evidence="1" id="KW-1003">Cell membrane</keyword>
<keyword evidence="9" id="KW-1185">Reference proteome</keyword>
<feature type="signal peptide" evidence="7">
    <location>
        <begin position="1"/>
        <end position="20"/>
    </location>
</feature>
<dbReference type="OrthoDB" id="2491264at2"/>
<dbReference type="Pfam" id="PF01547">
    <property type="entry name" value="SBP_bac_1"/>
    <property type="match status" value="1"/>
</dbReference>
<keyword evidence="4" id="KW-0564">Palmitate</keyword>